<dbReference type="Gene3D" id="3.40.50.670">
    <property type="match status" value="1"/>
</dbReference>
<dbReference type="InParanoid" id="A0A2V0P049"/>
<dbReference type="GO" id="GO:0003677">
    <property type="term" value="F:DNA binding"/>
    <property type="evidence" value="ECO:0007669"/>
    <property type="project" value="UniProtKB-UniRule"/>
</dbReference>
<feature type="compositionally biased region" description="Low complexity" evidence="14">
    <location>
        <begin position="1232"/>
        <end position="1285"/>
    </location>
</feature>
<keyword evidence="9 12" id="KW-0799">Topoisomerase</keyword>
<dbReference type="InterPro" id="IPR013759">
    <property type="entry name" value="Topo_IIA_B_C"/>
</dbReference>
<feature type="compositionally biased region" description="Basic residues" evidence="14">
    <location>
        <begin position="1178"/>
        <end position="1197"/>
    </location>
</feature>
<dbReference type="GO" id="GO:0005524">
    <property type="term" value="F:ATP binding"/>
    <property type="evidence" value="ECO:0007669"/>
    <property type="project" value="UniProtKB-UniRule"/>
</dbReference>
<dbReference type="Pfam" id="PF00204">
    <property type="entry name" value="DNA_gyraseB"/>
    <property type="match status" value="1"/>
</dbReference>
<dbReference type="InterPro" id="IPR034157">
    <property type="entry name" value="TOPRIM_TopoII"/>
</dbReference>
<sequence>MPYDSDYESDYVDSENWSPSPAVPKAKKAAAAAAAKPRPLASNPVAGPQGHHAGKAIEDIYQKKTQLEHILLRPDTYIGSTEKQQQQLWVHDGTGMAYRQITYAPGLFKIFDEILVNAADNKVRDPSMDTVRVDIDQSTNTIRVYNNGLGIPVEVHKEEGVYVPELIFGHLLTSSNYNDKDAKVTGGRNGYGAKLANIFSTHFCVETADGTRQRRFKQTFSDNMAKKSSPDIKPCKPSDNWTAITFKPDLAKFDMEDLEDDVVALMRKRVYDVAGVLGKGCKVFLNGEKLPVKTFQDYCDLYLGPKDGGVPRVYERVNDRWEICISATDGQFQQVSFVNSICTSKGGTHVDYLVNQVSKFMCDKLNKKSKNAVVKPFMVKNHLWVFCNSQIVNPAFDSQTKETLTTKSTSFGSKCELPPPLLEKISKAGLMDNILSFAAFKSQKELKKSDGAKRSRLTGITKLSDANDAGTRASGECTLILTEGDSAKSLAMSGLSVVGHDKWGVFPLRGKLLNVRDATAGQISDNVEIQHIKQILGLQHGKQYEDVKALRYGSLMIMTDQDHDGSHIKGLIMNFLHTFYPSLLRLPGFLVEFITPIIKAKKGKQVLSFYTMPEYETWREGLTNAAGWDIKYYKAGGAKEYFARLDSHRKQFVWEGEEDGEALEMAFSKKRVEDRKRWLGGYVPGTYLDQSVDTISYSDFVHKELILFSRADLERSIPCLVDGFKPGQRKILYCAFKRNLKKDIKVAQLAGYVSEHSAYHHGEASLQQTIIGLAQDFVGSNNINLLFPSGQFGTRLQGGKDAASARYVYTRLGALTRHLFHPADDKLLDYLNEEGQSIEPAWYVPILPMVLVNGAEGIGTGWSTYVPNYNPRDIAENLKRLLRGEPLEVMAPWYRGFRGGVVEVPSKTGGKSYNVTGVVAQTGDHALDITELPVRKWTQVHFCCNVVHFCCDVVPSKMAGVLAAGLEAKFKLSTKISTGNMMLFDADGKIKRYDSPEDILREFFDLRLQYYERRRVCLLADAEWEHSRASNKIRFIKAVISGALVISNRKKADVEAELERQGFDRMAKKGQSADPAAEADADAEDADDADAVAAAAAAAKGPGRASYDYLLSMALWSLTAEKVATLQEEADAAAAEVARLTGADICQMYMDDLDAFLEAYDEWEYDMEVAAARLAKQQRHARRGGGGKKGAKGKGGGKRANPWSDDDGGDSGDAMDEDDDDEFVAKPRKPAAPRAPRAPAAPKQLLLSKPAAPAPAAAAPAAAAAPRSFAAPPAAAAPAAGASRPTYAVPSAAPPKGGGRAGGGKAPAAAAAAAAAKARPAAASDDEDVSEAPAESLSLAERLKRMALNKAGATGAGGMGAAAAAAMGKPPPPARRAAAAAAKRKPSYAEDSDGASDGGESEPSDSDGGSEFDPEEVTSPAAAGGAGGAKKGGKGAAAAGAAAAAARRPAAAQPRGTAKSRAAAAAVAAAAAGSPSPARVAFGRALPAASHDSSGKKAAVKRKPRGKAAAADSDDDACGGYGAASGGGGGGGVGGGAYDFDSYDAPTPSPALARKKVAKTARSPLAAPPGGGGGGAKKGAAAPAGRAAAAPAAGKKAAGAAGKKKRAGSDSESEFEPSDGDDVVLIDASPAPAAAKAPAAGRARRAPAKSYAESGASSGGEEEEEEDEESSEGGSGSDYDCSE</sequence>
<comment type="function">
    <text evidence="13">Control of topological states of DNA by transient breakage and subsequent rejoining of DNA strands. Topoisomerase II makes double-strand breaks.</text>
</comment>
<feature type="region of interest" description="Disordered" evidence="14">
    <location>
        <begin position="1352"/>
        <end position="1683"/>
    </location>
</feature>
<evidence type="ECO:0000259" key="16">
    <source>
        <dbReference type="PROSITE" id="PS52040"/>
    </source>
</evidence>
<dbReference type="InterPro" id="IPR013760">
    <property type="entry name" value="Topo_IIA-like_dom_sf"/>
</dbReference>
<dbReference type="Pfam" id="PF16898">
    <property type="entry name" value="TOPRIM_C"/>
    <property type="match status" value="1"/>
</dbReference>
<dbReference type="SUPFAM" id="SSF56719">
    <property type="entry name" value="Type II DNA topoisomerase"/>
    <property type="match status" value="1"/>
</dbReference>
<keyword evidence="11 12" id="KW-0413">Isomerase</keyword>
<evidence type="ECO:0000256" key="3">
    <source>
        <dbReference type="ARBA" id="ARBA00001946"/>
    </source>
</evidence>
<evidence type="ECO:0000256" key="12">
    <source>
        <dbReference type="PROSITE-ProRule" id="PRU01384"/>
    </source>
</evidence>
<dbReference type="Gene3D" id="1.10.268.10">
    <property type="entry name" value="Topoisomerase, domain 3"/>
    <property type="match status" value="1"/>
</dbReference>
<evidence type="ECO:0000256" key="6">
    <source>
        <dbReference type="ARBA" id="ARBA00022741"/>
    </source>
</evidence>
<dbReference type="Gene3D" id="3.30.1490.30">
    <property type="match status" value="1"/>
</dbReference>
<dbReference type="STRING" id="307507.A0A2V0P049"/>
<dbReference type="GO" id="GO:0003918">
    <property type="term" value="F:DNA topoisomerase type II (double strand cut, ATP-hydrolyzing) activity"/>
    <property type="evidence" value="ECO:0007669"/>
    <property type="project" value="UniProtKB-UniRule"/>
</dbReference>
<dbReference type="PROSITE" id="PS50880">
    <property type="entry name" value="TOPRIM"/>
    <property type="match status" value="1"/>
</dbReference>
<protein>
    <recommendedName>
        <fullName evidence="13">DNA topoisomerase 2</fullName>
        <ecNumber evidence="13">5.6.2.2</ecNumber>
    </recommendedName>
</protein>
<dbReference type="Gene3D" id="3.30.565.10">
    <property type="entry name" value="Histidine kinase-like ATPase, C-terminal domain"/>
    <property type="match status" value="1"/>
</dbReference>
<feature type="compositionally biased region" description="Acidic residues" evidence="14">
    <location>
        <begin position="1"/>
        <end position="13"/>
    </location>
</feature>
<dbReference type="PROSITE" id="PS52040">
    <property type="entry name" value="TOPO_IIA"/>
    <property type="match status" value="1"/>
</dbReference>
<dbReference type="GO" id="GO:0046872">
    <property type="term" value="F:metal ion binding"/>
    <property type="evidence" value="ECO:0007669"/>
    <property type="project" value="UniProtKB-KW"/>
</dbReference>
<dbReference type="PRINTS" id="PR01158">
    <property type="entry name" value="TOPISMRASEII"/>
</dbReference>
<dbReference type="OrthoDB" id="276498at2759"/>
<dbReference type="SMART" id="SM00433">
    <property type="entry name" value="TOP2c"/>
    <property type="match status" value="1"/>
</dbReference>
<dbReference type="PRINTS" id="PR00418">
    <property type="entry name" value="TPI2FAMILY"/>
</dbReference>
<evidence type="ECO:0000256" key="11">
    <source>
        <dbReference type="ARBA" id="ARBA00023235"/>
    </source>
</evidence>
<evidence type="ECO:0000256" key="1">
    <source>
        <dbReference type="ARBA" id="ARBA00000185"/>
    </source>
</evidence>
<dbReference type="SUPFAM" id="SSF55874">
    <property type="entry name" value="ATPase domain of HSP90 chaperone/DNA topoisomerase II/histidine kinase"/>
    <property type="match status" value="1"/>
</dbReference>
<feature type="active site" description="O-(5'-phospho-DNA)-tyrosine intermediate" evidence="12">
    <location>
        <position position="807"/>
    </location>
</feature>
<feature type="domain" description="Toprim" evidence="15">
    <location>
        <begin position="477"/>
        <end position="591"/>
    </location>
</feature>
<dbReference type="GO" id="GO:0000819">
    <property type="term" value="P:sister chromatid segregation"/>
    <property type="evidence" value="ECO:0007669"/>
    <property type="project" value="TreeGrafter"/>
</dbReference>
<dbReference type="InterPro" id="IPR001154">
    <property type="entry name" value="TopoII_euk"/>
</dbReference>
<dbReference type="EC" id="5.6.2.2" evidence="13"/>
<dbReference type="SUPFAM" id="SSF54211">
    <property type="entry name" value="Ribosomal protein S5 domain 2-like"/>
    <property type="match status" value="1"/>
</dbReference>
<dbReference type="InterPro" id="IPR002205">
    <property type="entry name" value="Topo_IIA_dom_A"/>
</dbReference>
<comment type="caution">
    <text evidence="17">The sequence shown here is derived from an EMBL/GenBank/DDBJ whole genome shotgun (WGS) entry which is preliminary data.</text>
</comment>
<feature type="region of interest" description="Disordered" evidence="14">
    <location>
        <begin position="1178"/>
        <end position="1336"/>
    </location>
</feature>
<dbReference type="GO" id="GO:0000712">
    <property type="term" value="P:resolution of meiotic recombination intermediates"/>
    <property type="evidence" value="ECO:0007669"/>
    <property type="project" value="TreeGrafter"/>
</dbReference>
<evidence type="ECO:0000256" key="2">
    <source>
        <dbReference type="ARBA" id="ARBA00001913"/>
    </source>
</evidence>
<dbReference type="PANTHER" id="PTHR10169">
    <property type="entry name" value="DNA TOPOISOMERASE/GYRASE"/>
    <property type="match status" value="1"/>
</dbReference>
<dbReference type="InterPro" id="IPR036890">
    <property type="entry name" value="HATPase_C_sf"/>
</dbReference>
<dbReference type="GO" id="GO:0006265">
    <property type="term" value="P:DNA topological change"/>
    <property type="evidence" value="ECO:0007669"/>
    <property type="project" value="UniProtKB-UniRule"/>
</dbReference>
<dbReference type="InterPro" id="IPR014721">
    <property type="entry name" value="Ribsml_uS5_D2-typ_fold_subgr"/>
</dbReference>
<comment type="catalytic activity">
    <reaction evidence="1 12 13">
        <text>ATP-dependent breakage, passage and rejoining of double-stranded DNA.</text>
        <dbReference type="EC" id="5.6.2.2"/>
    </reaction>
</comment>
<feature type="compositionally biased region" description="Acidic residues" evidence="14">
    <location>
        <begin position="1390"/>
        <end position="1416"/>
    </location>
</feature>
<gene>
    <name evidence="17" type="ORF">Rsub_03540</name>
</gene>
<feature type="compositionally biased region" description="Acidic residues" evidence="14">
    <location>
        <begin position="1204"/>
        <end position="1222"/>
    </location>
</feature>
<dbReference type="InterPro" id="IPR018522">
    <property type="entry name" value="TopoIIA_CS"/>
</dbReference>
<feature type="compositionally biased region" description="Acidic residues" evidence="14">
    <location>
        <begin position="1611"/>
        <end position="1624"/>
    </location>
</feature>
<comment type="cofactor">
    <cofactor evidence="2">
        <name>Ca(2+)</name>
        <dbReference type="ChEBI" id="CHEBI:29108"/>
    </cofactor>
</comment>
<dbReference type="InterPro" id="IPR013758">
    <property type="entry name" value="Topo_IIA_A/C_ab"/>
</dbReference>
<dbReference type="GO" id="GO:0005634">
    <property type="term" value="C:nucleus"/>
    <property type="evidence" value="ECO:0007669"/>
    <property type="project" value="TreeGrafter"/>
</dbReference>
<dbReference type="FunFam" id="3.90.199.10:FF:000002">
    <property type="entry name" value="DNA topoisomerase 2"/>
    <property type="match status" value="1"/>
</dbReference>
<feature type="region of interest" description="Disordered" evidence="14">
    <location>
        <begin position="1"/>
        <end position="52"/>
    </location>
</feature>
<dbReference type="Pfam" id="PF01751">
    <property type="entry name" value="Toprim"/>
    <property type="match status" value="1"/>
</dbReference>
<dbReference type="InterPro" id="IPR031660">
    <property type="entry name" value="TOPRIM_C"/>
</dbReference>
<dbReference type="InterPro" id="IPR013506">
    <property type="entry name" value="Topo_IIA_bsu_dom2"/>
</dbReference>
<feature type="compositionally biased region" description="Low complexity" evidence="14">
    <location>
        <begin position="1628"/>
        <end position="1641"/>
    </location>
</feature>
<evidence type="ECO:0000313" key="18">
    <source>
        <dbReference type="Proteomes" id="UP000247498"/>
    </source>
</evidence>
<dbReference type="InterPro" id="IPR001241">
    <property type="entry name" value="Topo_IIA"/>
</dbReference>
<comment type="similarity">
    <text evidence="4 13">Belongs to the type II topoisomerase family.</text>
</comment>
<dbReference type="Pfam" id="PF00521">
    <property type="entry name" value="DNA_topoisoIV"/>
    <property type="match status" value="2"/>
</dbReference>
<comment type="subunit">
    <text evidence="13">Homodimer.</text>
</comment>
<evidence type="ECO:0000256" key="5">
    <source>
        <dbReference type="ARBA" id="ARBA00022723"/>
    </source>
</evidence>
<feature type="region of interest" description="Disordered" evidence="14">
    <location>
        <begin position="1064"/>
        <end position="1085"/>
    </location>
</feature>
<feature type="compositionally biased region" description="Low complexity" evidence="14">
    <location>
        <begin position="1578"/>
        <end position="1601"/>
    </location>
</feature>
<proteinExistence type="inferred from homology"/>
<evidence type="ECO:0000259" key="15">
    <source>
        <dbReference type="PROSITE" id="PS50880"/>
    </source>
</evidence>
<keyword evidence="7 13" id="KW-0067">ATP-binding</keyword>
<dbReference type="EMBL" id="BDRX01000023">
    <property type="protein sequence ID" value="GBF91220.1"/>
    <property type="molecule type" value="Genomic_DNA"/>
</dbReference>
<evidence type="ECO:0000313" key="17">
    <source>
        <dbReference type="EMBL" id="GBF91220.1"/>
    </source>
</evidence>
<keyword evidence="6 13" id="KW-0547">Nucleotide-binding</keyword>
<evidence type="ECO:0000256" key="10">
    <source>
        <dbReference type="ARBA" id="ARBA00023125"/>
    </source>
</evidence>
<dbReference type="CDD" id="cd03481">
    <property type="entry name" value="TopoIIA_Trans_ScTopoIIA"/>
    <property type="match status" value="1"/>
</dbReference>
<dbReference type="Gene3D" id="3.30.230.10">
    <property type="match status" value="1"/>
</dbReference>
<feature type="compositionally biased region" description="Acidic residues" evidence="14">
    <location>
        <begin position="1660"/>
        <end position="1671"/>
    </location>
</feature>
<evidence type="ECO:0000256" key="4">
    <source>
        <dbReference type="ARBA" id="ARBA00011080"/>
    </source>
</evidence>
<feature type="compositionally biased region" description="Low complexity" evidence="14">
    <location>
        <begin position="1436"/>
        <end position="1481"/>
    </location>
</feature>
<dbReference type="FunFam" id="3.30.565.10:FF:000004">
    <property type="entry name" value="DNA topoisomerase 2"/>
    <property type="match status" value="1"/>
</dbReference>
<feature type="compositionally biased region" description="Low complexity" evidence="14">
    <location>
        <begin position="1306"/>
        <end position="1323"/>
    </location>
</feature>
<evidence type="ECO:0000256" key="14">
    <source>
        <dbReference type="SAM" id="MobiDB-lite"/>
    </source>
</evidence>
<reference evidence="17 18" key="1">
    <citation type="journal article" date="2018" name="Sci. Rep.">
        <title>Raphidocelis subcapitata (=Pseudokirchneriella subcapitata) provides an insight into genome evolution and environmental adaptations in the Sphaeropleales.</title>
        <authorList>
            <person name="Suzuki S."/>
            <person name="Yamaguchi H."/>
            <person name="Nakajima N."/>
            <person name="Kawachi M."/>
        </authorList>
    </citation>
    <scope>NUCLEOTIDE SEQUENCE [LARGE SCALE GENOMIC DNA]</scope>
    <source>
        <strain evidence="17 18">NIES-35</strain>
    </source>
</reference>
<dbReference type="PROSITE" id="PS00177">
    <property type="entry name" value="TOPOISOMERASE_II"/>
    <property type="match status" value="1"/>
</dbReference>
<evidence type="ECO:0000256" key="13">
    <source>
        <dbReference type="RuleBase" id="RU362094"/>
    </source>
</evidence>
<dbReference type="PANTHER" id="PTHR10169:SF38">
    <property type="entry name" value="DNA TOPOISOMERASE 2"/>
    <property type="match status" value="1"/>
</dbReference>
<dbReference type="InterPro" id="IPR050634">
    <property type="entry name" value="DNA_Topoisomerase_II"/>
</dbReference>
<dbReference type="Proteomes" id="UP000247498">
    <property type="component" value="Unassembled WGS sequence"/>
</dbReference>
<evidence type="ECO:0000256" key="7">
    <source>
        <dbReference type="ARBA" id="ARBA00022840"/>
    </source>
</evidence>
<name>A0A2V0P049_9CHLO</name>
<feature type="domain" description="Topo IIA-type catalytic" evidence="16">
    <location>
        <begin position="717"/>
        <end position="1153"/>
    </location>
</feature>
<keyword evidence="8" id="KW-0460">Magnesium</keyword>
<dbReference type="InterPro" id="IPR013757">
    <property type="entry name" value="Topo_IIA_A_a_sf"/>
</dbReference>
<dbReference type="Pfam" id="PF02518">
    <property type="entry name" value="HATPase_c"/>
    <property type="match status" value="1"/>
</dbReference>
<accession>A0A2V0P049</accession>
<organism evidence="17 18">
    <name type="scientific">Raphidocelis subcapitata</name>
    <dbReference type="NCBI Taxonomy" id="307507"/>
    <lineage>
        <taxon>Eukaryota</taxon>
        <taxon>Viridiplantae</taxon>
        <taxon>Chlorophyta</taxon>
        <taxon>core chlorophytes</taxon>
        <taxon>Chlorophyceae</taxon>
        <taxon>CS clade</taxon>
        <taxon>Sphaeropleales</taxon>
        <taxon>Selenastraceae</taxon>
        <taxon>Raphidocelis</taxon>
    </lineage>
</organism>
<keyword evidence="10 12" id="KW-0238">DNA-binding</keyword>
<dbReference type="CDD" id="cd03365">
    <property type="entry name" value="TOPRIM_TopoIIA"/>
    <property type="match status" value="1"/>
</dbReference>
<comment type="cofactor">
    <cofactor evidence="3">
        <name>Mg(2+)</name>
        <dbReference type="ChEBI" id="CHEBI:18420"/>
    </cofactor>
</comment>
<dbReference type="InterPro" id="IPR006171">
    <property type="entry name" value="TOPRIM_dom"/>
</dbReference>
<dbReference type="FunCoup" id="A0A2V0P049">
    <property type="interactions" value="1345"/>
</dbReference>
<feature type="compositionally biased region" description="Low complexity" evidence="14">
    <location>
        <begin position="29"/>
        <end position="41"/>
    </location>
</feature>
<keyword evidence="18" id="KW-1185">Reference proteome</keyword>
<evidence type="ECO:0000256" key="8">
    <source>
        <dbReference type="ARBA" id="ARBA00022842"/>
    </source>
</evidence>
<dbReference type="InterPro" id="IPR020568">
    <property type="entry name" value="Ribosomal_Su5_D2-typ_SF"/>
</dbReference>
<dbReference type="SMART" id="SM00434">
    <property type="entry name" value="TOP4c"/>
    <property type="match status" value="1"/>
</dbReference>
<dbReference type="FunFam" id="3.40.50.670:FF:000001">
    <property type="entry name" value="DNA topoisomerase 2"/>
    <property type="match status" value="2"/>
</dbReference>
<dbReference type="CDD" id="cd16930">
    <property type="entry name" value="HATPase_TopII-like"/>
    <property type="match status" value="1"/>
</dbReference>
<dbReference type="InterPro" id="IPR003594">
    <property type="entry name" value="HATPase_dom"/>
</dbReference>
<evidence type="ECO:0000256" key="9">
    <source>
        <dbReference type="ARBA" id="ARBA00023029"/>
    </source>
</evidence>
<dbReference type="Gene3D" id="3.90.199.10">
    <property type="entry name" value="Topoisomerase II, domain 5"/>
    <property type="match status" value="1"/>
</dbReference>
<feature type="compositionally biased region" description="Gly residues" evidence="14">
    <location>
        <begin position="1296"/>
        <end position="1305"/>
    </location>
</feature>
<dbReference type="FunFam" id="3.30.230.10:FF:000008">
    <property type="entry name" value="DNA topoisomerase 2"/>
    <property type="match status" value="1"/>
</dbReference>
<keyword evidence="5" id="KW-0479">Metal-binding</keyword>
<feature type="compositionally biased region" description="Gly residues" evidence="14">
    <location>
        <begin position="1519"/>
        <end position="1537"/>
    </location>
</feature>